<comment type="caution">
    <text evidence="2">The sequence shown here is derived from an EMBL/GenBank/DDBJ whole genome shotgun (WGS) entry which is preliminary data.</text>
</comment>
<feature type="compositionally biased region" description="Basic residues" evidence="1">
    <location>
        <begin position="1"/>
        <end position="11"/>
    </location>
</feature>
<evidence type="ECO:0000256" key="1">
    <source>
        <dbReference type="SAM" id="MobiDB-lite"/>
    </source>
</evidence>
<dbReference type="OrthoDB" id="3046748at2759"/>
<protein>
    <submittedName>
        <fullName evidence="2">Uncharacterized protein</fullName>
    </submittedName>
</protein>
<accession>A0A9P7GM63</accession>
<keyword evidence="3" id="KW-1185">Reference proteome</keyword>
<reference evidence="2" key="2">
    <citation type="submission" date="2021-10" db="EMBL/GenBank/DDBJ databases">
        <title>Phylogenomics reveals ancestral predisposition of the termite-cultivated fungus Termitomyces towards a domesticated lifestyle.</title>
        <authorList>
            <person name="Auxier B."/>
            <person name="Grum-Grzhimaylo A."/>
            <person name="Cardenas M.E."/>
            <person name="Lodge J.D."/>
            <person name="Laessoe T."/>
            <person name="Pedersen O."/>
            <person name="Smith M.E."/>
            <person name="Kuyper T.W."/>
            <person name="Franco-Molano E.A."/>
            <person name="Baroni T.J."/>
            <person name="Aanen D.K."/>
        </authorList>
    </citation>
    <scope>NUCLEOTIDE SEQUENCE</scope>
    <source>
        <strain evidence="2">D49</strain>
    </source>
</reference>
<dbReference type="Proteomes" id="UP000717328">
    <property type="component" value="Unassembled WGS sequence"/>
</dbReference>
<feature type="region of interest" description="Disordered" evidence="1">
    <location>
        <begin position="1"/>
        <end position="21"/>
    </location>
</feature>
<sequence>MSTRRPHRSHKSTLSTPDQASAAAAAKQSAVRDALTAAGYKGEYTLSSAFNLAVQQHHAAHLQEIHIDIVVHRPSAALRTSLARVFFPVPAVVHASSGREYVLPVIPPEGSNIREKDYWILAEREGLYRPSSSIASGRSPGPYAPPFQLGPIPEDAAPPSFWSGLKCW</sequence>
<dbReference type="AlphaFoldDB" id="A0A9P7GM63"/>
<reference evidence="2" key="1">
    <citation type="submission" date="2021-02" db="EMBL/GenBank/DDBJ databases">
        <authorList>
            <person name="Nieuwenhuis M."/>
            <person name="Van De Peppel L.J.J."/>
        </authorList>
    </citation>
    <scope>NUCLEOTIDE SEQUENCE</scope>
    <source>
        <strain evidence="2">D49</strain>
    </source>
</reference>
<evidence type="ECO:0000313" key="2">
    <source>
        <dbReference type="EMBL" id="KAG5651845.1"/>
    </source>
</evidence>
<evidence type="ECO:0000313" key="3">
    <source>
        <dbReference type="Proteomes" id="UP000717328"/>
    </source>
</evidence>
<organism evidence="2 3">
    <name type="scientific">Sphagnurus paluster</name>
    <dbReference type="NCBI Taxonomy" id="117069"/>
    <lineage>
        <taxon>Eukaryota</taxon>
        <taxon>Fungi</taxon>
        <taxon>Dikarya</taxon>
        <taxon>Basidiomycota</taxon>
        <taxon>Agaricomycotina</taxon>
        <taxon>Agaricomycetes</taxon>
        <taxon>Agaricomycetidae</taxon>
        <taxon>Agaricales</taxon>
        <taxon>Tricholomatineae</taxon>
        <taxon>Lyophyllaceae</taxon>
        <taxon>Sphagnurus</taxon>
    </lineage>
</organism>
<gene>
    <name evidence="2" type="ORF">H0H81_007221</name>
</gene>
<name>A0A9P7GM63_9AGAR</name>
<dbReference type="EMBL" id="JABCKI010000191">
    <property type="protein sequence ID" value="KAG5651845.1"/>
    <property type="molecule type" value="Genomic_DNA"/>
</dbReference>
<proteinExistence type="predicted"/>